<keyword evidence="6" id="KW-0418">Kinase</keyword>
<dbReference type="PANTHER" id="PTHR43065">
    <property type="entry name" value="SENSOR HISTIDINE KINASE"/>
    <property type="match status" value="1"/>
</dbReference>
<dbReference type="SMART" id="SM00388">
    <property type="entry name" value="HisKA"/>
    <property type="match status" value="1"/>
</dbReference>
<evidence type="ECO:0000256" key="5">
    <source>
        <dbReference type="ARBA" id="ARBA00022741"/>
    </source>
</evidence>
<dbReference type="SUPFAM" id="SSF55874">
    <property type="entry name" value="ATPase domain of HSP90 chaperone/DNA topoisomerase II/histidine kinase"/>
    <property type="match status" value="1"/>
</dbReference>
<dbReference type="CDD" id="cd00082">
    <property type="entry name" value="HisKA"/>
    <property type="match status" value="1"/>
</dbReference>
<accession>A0ABQ4MVW7</accession>
<gene>
    <name evidence="11" type="ORF">J15TS10_38810</name>
</gene>
<evidence type="ECO:0000256" key="7">
    <source>
        <dbReference type="ARBA" id="ARBA00022840"/>
    </source>
</evidence>
<dbReference type="PROSITE" id="PS50109">
    <property type="entry name" value="HIS_KIN"/>
    <property type="match status" value="1"/>
</dbReference>
<dbReference type="SMART" id="SM00387">
    <property type="entry name" value="HATPase_c"/>
    <property type="match status" value="1"/>
</dbReference>
<feature type="transmembrane region" description="Helical" evidence="9">
    <location>
        <begin position="367"/>
        <end position="387"/>
    </location>
</feature>
<dbReference type="Pfam" id="PF02518">
    <property type="entry name" value="HATPase_c"/>
    <property type="match status" value="1"/>
</dbReference>
<evidence type="ECO:0000256" key="4">
    <source>
        <dbReference type="ARBA" id="ARBA00022679"/>
    </source>
</evidence>
<sequence>MKRVFKVTVIFCVLLVVAYCAYLLETSNKKERNELLVGQWEIFWTNEIDTNIKEEGLEKIEGWIESSFKNPAVERPYSNASQWIRFQIPKDLKTDSPAVFLEKIYGYSIVILLDNEKIYESNRNFNYEINSILIPLTEDNKGKTVYIGIQSNNRIGIQKEIRIGEYYDLQRAFVESNITDFILGSSLIFIAVVMLICSMFLNAENIKSWLSLCIVILSSGVIVITYSSFLYSLFSEYGKLFVTLFDLSLFVLLPAFTYFFECIFGQGFYSIITRYRKFQVIYSAFCVVLMIVDHQISNNSFFEFYRFASATLLGYIMIIQFILLVSISTLFTIKGNIEAIIFSTGFAIFAVMGLGELLWFYSKSAYYDLFLWKWGVVCFLISLIIILGRRFARNHEQVVEYSKQLEMFNNELQRSEKMEIISELAASVAHEVRNPLQVTRGFIQLLAEKQQNSDKLYLNMALDELDRASNIITDFLTFAKPEVGKVATLNLLNEFIHIEGILVPMANLQGGRITVNIPDNLFIKGNSSKFKQASINIIKNGIEALNGDGDIHIWAYTANNDIFIHIKDTGEGMDEEVLKRLGEPYFSNKTKGTGLGLMVTFRIIEVMQGEIRFKSKKGAGTEVIIRFPSADSFEE</sequence>
<keyword evidence="7" id="KW-0067">ATP-binding</keyword>
<dbReference type="InterPro" id="IPR003594">
    <property type="entry name" value="HATPase_dom"/>
</dbReference>
<evidence type="ECO:0000256" key="3">
    <source>
        <dbReference type="ARBA" id="ARBA00022553"/>
    </source>
</evidence>
<dbReference type="InterPro" id="IPR036890">
    <property type="entry name" value="HATPase_C_sf"/>
</dbReference>
<evidence type="ECO:0000256" key="2">
    <source>
        <dbReference type="ARBA" id="ARBA00012438"/>
    </source>
</evidence>
<dbReference type="Proteomes" id="UP000681290">
    <property type="component" value="Unassembled WGS sequence"/>
</dbReference>
<dbReference type="Gene3D" id="3.30.565.10">
    <property type="entry name" value="Histidine kinase-like ATPase, C-terminal domain"/>
    <property type="match status" value="1"/>
</dbReference>
<keyword evidence="9" id="KW-0472">Membrane</keyword>
<keyword evidence="9" id="KW-1133">Transmembrane helix</keyword>
<evidence type="ECO:0000256" key="9">
    <source>
        <dbReference type="SAM" id="Phobius"/>
    </source>
</evidence>
<dbReference type="RefSeq" id="WP_213593356.1">
    <property type="nucleotide sequence ID" value="NZ_BOSM01000007.1"/>
</dbReference>
<dbReference type="PANTHER" id="PTHR43065:SF46">
    <property type="entry name" value="C4-DICARBOXYLATE TRANSPORT SENSOR PROTEIN DCTB"/>
    <property type="match status" value="1"/>
</dbReference>
<dbReference type="InterPro" id="IPR004358">
    <property type="entry name" value="Sig_transdc_His_kin-like_C"/>
</dbReference>
<keyword evidence="3" id="KW-0597">Phosphoprotein</keyword>
<dbReference type="EC" id="2.7.13.3" evidence="2"/>
<dbReference type="Gene3D" id="1.10.287.130">
    <property type="match status" value="1"/>
</dbReference>
<dbReference type="InterPro" id="IPR036097">
    <property type="entry name" value="HisK_dim/P_sf"/>
</dbReference>
<comment type="catalytic activity">
    <reaction evidence="1">
        <text>ATP + protein L-histidine = ADP + protein N-phospho-L-histidine.</text>
        <dbReference type="EC" id="2.7.13.3"/>
    </reaction>
</comment>
<reference evidence="11 12" key="1">
    <citation type="submission" date="2021-03" db="EMBL/GenBank/DDBJ databases">
        <title>Antimicrobial resistance genes in bacteria isolated from Japanese honey, and their potential for conferring macrolide and lincosamide resistance in the American foulbrood pathogen Paenibacillus larvae.</title>
        <authorList>
            <person name="Okamoto M."/>
            <person name="Kumagai M."/>
            <person name="Kanamori H."/>
            <person name="Takamatsu D."/>
        </authorList>
    </citation>
    <scope>NUCLEOTIDE SEQUENCE [LARGE SCALE GENOMIC DNA]</scope>
    <source>
        <strain evidence="11 12">J15TS10</strain>
    </source>
</reference>
<feature type="transmembrane region" description="Helical" evidence="9">
    <location>
        <begin position="181"/>
        <end position="202"/>
    </location>
</feature>
<dbReference type="InterPro" id="IPR005467">
    <property type="entry name" value="His_kinase_dom"/>
</dbReference>
<proteinExistence type="predicted"/>
<comment type="caution">
    <text evidence="11">The sequence shown here is derived from an EMBL/GenBank/DDBJ whole genome shotgun (WGS) entry which is preliminary data.</text>
</comment>
<dbReference type="SUPFAM" id="SSF47384">
    <property type="entry name" value="Homodimeric domain of signal transducing histidine kinase"/>
    <property type="match status" value="1"/>
</dbReference>
<keyword evidence="5" id="KW-0547">Nucleotide-binding</keyword>
<evidence type="ECO:0000313" key="12">
    <source>
        <dbReference type="Proteomes" id="UP000681290"/>
    </source>
</evidence>
<evidence type="ECO:0000259" key="10">
    <source>
        <dbReference type="PROSITE" id="PS50109"/>
    </source>
</evidence>
<feature type="transmembrane region" description="Helical" evidence="9">
    <location>
        <begin position="280"/>
        <end position="297"/>
    </location>
</feature>
<keyword evidence="9" id="KW-0812">Transmembrane</keyword>
<feature type="transmembrane region" description="Helical" evidence="9">
    <location>
        <begin position="209"/>
        <end position="234"/>
    </location>
</feature>
<dbReference type="EMBL" id="BOSM01000007">
    <property type="protein sequence ID" value="GIP60067.1"/>
    <property type="molecule type" value="Genomic_DNA"/>
</dbReference>
<keyword evidence="12" id="KW-1185">Reference proteome</keyword>
<protein>
    <recommendedName>
        <fullName evidence="2">histidine kinase</fullName>
        <ecNumber evidence="2">2.7.13.3</ecNumber>
    </recommendedName>
</protein>
<name>A0ABQ4MVW7_9BACL</name>
<keyword evidence="8" id="KW-0902">Two-component regulatory system</keyword>
<organism evidence="11 12">
    <name type="scientific">Paenibacillus woosongensis</name>
    <dbReference type="NCBI Taxonomy" id="307580"/>
    <lineage>
        <taxon>Bacteria</taxon>
        <taxon>Bacillati</taxon>
        <taxon>Bacillota</taxon>
        <taxon>Bacilli</taxon>
        <taxon>Bacillales</taxon>
        <taxon>Paenibacillaceae</taxon>
        <taxon>Paenibacillus</taxon>
    </lineage>
</organism>
<feature type="transmembrane region" description="Helical" evidence="9">
    <location>
        <begin position="312"/>
        <end position="333"/>
    </location>
</feature>
<feature type="domain" description="Histidine kinase" evidence="10">
    <location>
        <begin position="427"/>
        <end position="631"/>
    </location>
</feature>
<evidence type="ECO:0000256" key="8">
    <source>
        <dbReference type="ARBA" id="ARBA00023012"/>
    </source>
</evidence>
<feature type="transmembrane region" description="Helical" evidence="9">
    <location>
        <begin position="340"/>
        <end position="361"/>
    </location>
</feature>
<evidence type="ECO:0000313" key="11">
    <source>
        <dbReference type="EMBL" id="GIP60067.1"/>
    </source>
</evidence>
<evidence type="ECO:0000256" key="1">
    <source>
        <dbReference type="ARBA" id="ARBA00000085"/>
    </source>
</evidence>
<dbReference type="PRINTS" id="PR00344">
    <property type="entry name" value="BCTRLSENSOR"/>
</dbReference>
<dbReference type="Pfam" id="PF00512">
    <property type="entry name" value="HisKA"/>
    <property type="match status" value="1"/>
</dbReference>
<evidence type="ECO:0000256" key="6">
    <source>
        <dbReference type="ARBA" id="ARBA00022777"/>
    </source>
</evidence>
<keyword evidence="4" id="KW-0808">Transferase</keyword>
<dbReference type="InterPro" id="IPR003661">
    <property type="entry name" value="HisK_dim/P_dom"/>
</dbReference>